<feature type="transmembrane region" description="Helical" evidence="6">
    <location>
        <begin position="430"/>
        <end position="450"/>
    </location>
</feature>
<dbReference type="RefSeq" id="WP_406831474.1">
    <property type="nucleotide sequence ID" value="NZ_CP157483.1"/>
</dbReference>
<dbReference type="Gene3D" id="1.20.1720.10">
    <property type="entry name" value="Multidrug resistance protein D"/>
    <property type="match status" value="1"/>
</dbReference>
<dbReference type="AlphaFoldDB" id="A0AAU7JUB7"/>
<feature type="region of interest" description="Disordered" evidence="5">
    <location>
        <begin position="1"/>
        <end position="25"/>
    </location>
</feature>
<feature type="domain" description="Major facilitator superfamily (MFS) profile" evidence="7">
    <location>
        <begin position="36"/>
        <end position="477"/>
    </location>
</feature>
<dbReference type="GO" id="GO:0005886">
    <property type="term" value="C:plasma membrane"/>
    <property type="evidence" value="ECO:0007669"/>
    <property type="project" value="UniProtKB-SubCell"/>
</dbReference>
<evidence type="ECO:0000313" key="8">
    <source>
        <dbReference type="EMBL" id="XBO44017.1"/>
    </source>
</evidence>
<keyword evidence="3 6" id="KW-1133">Transmembrane helix</keyword>
<name>A0AAU7JUB7_9MICO</name>
<dbReference type="PANTHER" id="PTHR23501:SF154">
    <property type="entry name" value="MULTIDRUG-EFFLUX TRANSPORTER RV1634-RELATED"/>
    <property type="match status" value="1"/>
</dbReference>
<evidence type="ECO:0000256" key="4">
    <source>
        <dbReference type="ARBA" id="ARBA00023136"/>
    </source>
</evidence>
<dbReference type="InterPro" id="IPR036259">
    <property type="entry name" value="MFS_trans_sf"/>
</dbReference>
<dbReference type="PANTHER" id="PTHR23501">
    <property type="entry name" value="MAJOR FACILITATOR SUPERFAMILY"/>
    <property type="match status" value="1"/>
</dbReference>
<sequence>MSSPTPSPAPEQVEQEGGPAAGVTRPRDGVFAPTHALLSLALVALITVIAFEGMAVSTAMPDAARELDAVRSYGLAFSVMLTTQLLGIVLAGVWCDRVGPLPSLYAGQALFGVGCAVCGSSNAFGLFLVGRGVAGLGAGLIIVAGYVVIGRAYPESLRPKVFSVISAAWVLPSLLGPPIAAWVTTTWSWRWVFWLVVVPVVVALLAVVARHGQIAAADQDVEASSRDHRQHARAAWFGLLIAASAGALQWGTHELEFAWSVQTVTALLGVAGLALTAPLLLPRGTWLMRRGLPSVMVARFLLTCSFFGTITYIPLMLVNERGLSLGAAGTILAVGSLGWSTGSWIQGRDRWAGRREPLVSVGGLLLTTGLAAIVAITHFGWNPYLIALGLVTCGTGMGLGTASLSVLSLTLTPAADHGSTSSSLQLADSLGSVLGIAAAGAVFAALHTVAGRDAPVFVTMWLGLCVVSALVVVAGRRIRT</sequence>
<comment type="subcellular location">
    <subcellularLocation>
        <location evidence="1">Cell membrane</location>
        <topology evidence="1">Multi-pass membrane protein</topology>
    </subcellularLocation>
</comment>
<evidence type="ECO:0000256" key="1">
    <source>
        <dbReference type="ARBA" id="ARBA00004651"/>
    </source>
</evidence>
<feature type="transmembrane region" description="Helical" evidence="6">
    <location>
        <begin position="129"/>
        <end position="149"/>
    </location>
</feature>
<feature type="transmembrane region" description="Helical" evidence="6">
    <location>
        <begin position="293"/>
        <end position="317"/>
    </location>
</feature>
<feature type="transmembrane region" description="Helical" evidence="6">
    <location>
        <begin position="234"/>
        <end position="251"/>
    </location>
</feature>
<evidence type="ECO:0000259" key="7">
    <source>
        <dbReference type="PROSITE" id="PS50850"/>
    </source>
</evidence>
<protein>
    <submittedName>
        <fullName evidence="8">MFS transporter</fullName>
    </submittedName>
</protein>
<dbReference type="InterPro" id="IPR011701">
    <property type="entry name" value="MFS"/>
</dbReference>
<feature type="transmembrane region" description="Helical" evidence="6">
    <location>
        <begin position="456"/>
        <end position="475"/>
    </location>
</feature>
<dbReference type="EMBL" id="CP157483">
    <property type="protein sequence ID" value="XBO44017.1"/>
    <property type="molecule type" value="Genomic_DNA"/>
</dbReference>
<gene>
    <name evidence="8" type="ORF">ABEG17_01435</name>
</gene>
<feature type="transmembrane region" description="Helical" evidence="6">
    <location>
        <begin position="161"/>
        <end position="183"/>
    </location>
</feature>
<reference evidence="8" key="1">
    <citation type="submission" date="2024-05" db="EMBL/GenBank/DDBJ databases">
        <authorList>
            <person name="Kim S."/>
            <person name="Heo J."/>
            <person name="Choi H."/>
            <person name="Choi Y."/>
            <person name="Kwon S.-W."/>
            <person name="Kim Y."/>
        </authorList>
    </citation>
    <scope>NUCLEOTIDE SEQUENCE</scope>
    <source>
        <strain evidence="8">KACC 23699</strain>
    </source>
</reference>
<feature type="transmembrane region" description="Helical" evidence="6">
    <location>
        <begin position="36"/>
        <end position="60"/>
    </location>
</feature>
<dbReference type="PROSITE" id="PS50850">
    <property type="entry name" value="MFS"/>
    <property type="match status" value="1"/>
</dbReference>
<organism evidence="8">
    <name type="scientific">Pedococcus sp. KACC 23699</name>
    <dbReference type="NCBI Taxonomy" id="3149228"/>
    <lineage>
        <taxon>Bacteria</taxon>
        <taxon>Bacillati</taxon>
        <taxon>Actinomycetota</taxon>
        <taxon>Actinomycetes</taxon>
        <taxon>Micrococcales</taxon>
        <taxon>Intrasporangiaceae</taxon>
        <taxon>Pedococcus</taxon>
    </lineage>
</organism>
<accession>A0AAU7JUB7</accession>
<dbReference type="SUPFAM" id="SSF103473">
    <property type="entry name" value="MFS general substrate transporter"/>
    <property type="match status" value="1"/>
</dbReference>
<feature type="transmembrane region" description="Helical" evidence="6">
    <location>
        <begin position="385"/>
        <end position="409"/>
    </location>
</feature>
<evidence type="ECO:0000256" key="2">
    <source>
        <dbReference type="ARBA" id="ARBA00022692"/>
    </source>
</evidence>
<proteinExistence type="predicted"/>
<dbReference type="Gene3D" id="1.20.1250.20">
    <property type="entry name" value="MFS general substrate transporter like domains"/>
    <property type="match status" value="1"/>
</dbReference>
<evidence type="ECO:0000256" key="3">
    <source>
        <dbReference type="ARBA" id="ARBA00022989"/>
    </source>
</evidence>
<dbReference type="GO" id="GO:0022857">
    <property type="term" value="F:transmembrane transporter activity"/>
    <property type="evidence" value="ECO:0007669"/>
    <property type="project" value="InterPro"/>
</dbReference>
<dbReference type="InterPro" id="IPR020846">
    <property type="entry name" value="MFS_dom"/>
</dbReference>
<keyword evidence="4 6" id="KW-0472">Membrane</keyword>
<feature type="transmembrane region" description="Helical" evidence="6">
    <location>
        <begin position="357"/>
        <end position="379"/>
    </location>
</feature>
<feature type="transmembrane region" description="Helical" evidence="6">
    <location>
        <begin position="72"/>
        <end position="94"/>
    </location>
</feature>
<evidence type="ECO:0000256" key="6">
    <source>
        <dbReference type="SAM" id="Phobius"/>
    </source>
</evidence>
<feature type="transmembrane region" description="Helical" evidence="6">
    <location>
        <begin position="189"/>
        <end position="209"/>
    </location>
</feature>
<feature type="transmembrane region" description="Helical" evidence="6">
    <location>
        <begin position="257"/>
        <end position="281"/>
    </location>
</feature>
<dbReference type="Pfam" id="PF07690">
    <property type="entry name" value="MFS_1"/>
    <property type="match status" value="1"/>
</dbReference>
<evidence type="ECO:0000256" key="5">
    <source>
        <dbReference type="SAM" id="MobiDB-lite"/>
    </source>
</evidence>
<keyword evidence="2 6" id="KW-0812">Transmembrane</keyword>
<feature type="transmembrane region" description="Helical" evidence="6">
    <location>
        <begin position="323"/>
        <end position="345"/>
    </location>
</feature>